<evidence type="ECO:0000313" key="3">
    <source>
        <dbReference type="Proteomes" id="UP001211065"/>
    </source>
</evidence>
<reference evidence="2" key="1">
    <citation type="submission" date="2020-05" db="EMBL/GenBank/DDBJ databases">
        <title>Phylogenomic resolution of chytrid fungi.</title>
        <authorList>
            <person name="Stajich J.E."/>
            <person name="Amses K."/>
            <person name="Simmons R."/>
            <person name="Seto K."/>
            <person name="Myers J."/>
            <person name="Bonds A."/>
            <person name="Quandt C.A."/>
            <person name="Barry K."/>
            <person name="Liu P."/>
            <person name="Grigoriev I."/>
            <person name="Longcore J.E."/>
            <person name="James T.Y."/>
        </authorList>
    </citation>
    <scope>NUCLEOTIDE SEQUENCE</scope>
    <source>
        <strain evidence="2">JEL0476</strain>
    </source>
</reference>
<organism evidence="2 3">
    <name type="scientific">Clydaea vesicula</name>
    <dbReference type="NCBI Taxonomy" id="447962"/>
    <lineage>
        <taxon>Eukaryota</taxon>
        <taxon>Fungi</taxon>
        <taxon>Fungi incertae sedis</taxon>
        <taxon>Chytridiomycota</taxon>
        <taxon>Chytridiomycota incertae sedis</taxon>
        <taxon>Chytridiomycetes</taxon>
        <taxon>Lobulomycetales</taxon>
        <taxon>Lobulomycetaceae</taxon>
        <taxon>Clydaea</taxon>
    </lineage>
</organism>
<name>A0AAD5U7X8_9FUNG</name>
<evidence type="ECO:0000256" key="1">
    <source>
        <dbReference type="SAM" id="MobiDB-lite"/>
    </source>
</evidence>
<sequence length="642" mass="73479">MGNSSSSPSKNSREIYNSKYMYLKNWSVNSHRGAFQKLPEEVIIYLIQYHIPLSPTGFALMQVSKFWYQLYNSPHSQIFKIAAKERFRLDQNIANMYHLKCSSNEFLTCNDWRNLYLRMDYGITVWQGFAIDRATNAFKPYPMEINIENATRSIEDTSRNGTKTLKTEFEGSCRWKSLKNSLTKISGQITDQLGAKVVSRFDLDPFLNSPPPRTCSFLETKIIRGDDIAIPNHYYSMMVGPVLIGMYDPGHSAYMGCFILIMKEAIGTPSIGPYIENSIYNDIRFANSKQGIEIYNKYIKDYFTESSILKDVFNKKERSFRGILTHALEEGEKKGYHIELAFQTINMHEKKVEGTFTVMLVINKTENYLNRTLNVMEQIQKKVTWPCKLKFQSYFKFGEEKVINLDELNSGLSKKILENENSEFSNLSKKLKYGSLSENVNSEGMNANGGLSGAVNTPYRPNNGIGSRSNSTSSTDTANSADTVNSSSTDNYDYSNTPYENNTSNENQKQQPKLNFNIERKSEDCFNFNGTLEEEFKKIKKGKLRSEGAPQKFDEEDHHFDYTFFSKLNAELINPSFHLIRSEENSNGNSNNAMQSIEERIAESNWIESNIPIGKDFTLVRMGNVLAGMFNEPRVGVFYVNI</sequence>
<evidence type="ECO:0000313" key="2">
    <source>
        <dbReference type="EMBL" id="KAJ3226322.1"/>
    </source>
</evidence>
<feature type="region of interest" description="Disordered" evidence="1">
    <location>
        <begin position="444"/>
        <end position="511"/>
    </location>
</feature>
<dbReference type="Proteomes" id="UP001211065">
    <property type="component" value="Unassembled WGS sequence"/>
</dbReference>
<dbReference type="EMBL" id="JADGJW010000039">
    <property type="protein sequence ID" value="KAJ3226322.1"/>
    <property type="molecule type" value="Genomic_DNA"/>
</dbReference>
<feature type="compositionally biased region" description="Low complexity" evidence="1">
    <location>
        <begin position="469"/>
        <end position="497"/>
    </location>
</feature>
<evidence type="ECO:0008006" key="4">
    <source>
        <dbReference type="Google" id="ProtNLM"/>
    </source>
</evidence>
<dbReference type="AlphaFoldDB" id="A0AAD5U7X8"/>
<comment type="caution">
    <text evidence="2">The sequence shown here is derived from an EMBL/GenBank/DDBJ whole genome shotgun (WGS) entry which is preliminary data.</text>
</comment>
<feature type="compositionally biased region" description="Polar residues" evidence="1">
    <location>
        <begin position="498"/>
        <end position="511"/>
    </location>
</feature>
<gene>
    <name evidence="2" type="ORF">HK099_005153</name>
</gene>
<keyword evidence="3" id="KW-1185">Reference proteome</keyword>
<protein>
    <recommendedName>
        <fullName evidence="4">F-box domain-containing protein</fullName>
    </recommendedName>
</protein>
<proteinExistence type="predicted"/>
<accession>A0AAD5U7X8</accession>